<feature type="region of interest" description="Disordered" evidence="1">
    <location>
        <begin position="1"/>
        <end position="65"/>
    </location>
</feature>
<dbReference type="EMBL" id="JBHSXN010000002">
    <property type="protein sequence ID" value="MFC6952801.1"/>
    <property type="molecule type" value="Genomic_DNA"/>
</dbReference>
<evidence type="ECO:0000256" key="1">
    <source>
        <dbReference type="SAM" id="MobiDB-lite"/>
    </source>
</evidence>
<organism evidence="2 3">
    <name type="scientific">Halorubellus litoreus</name>
    <dbReference type="NCBI Taxonomy" id="755308"/>
    <lineage>
        <taxon>Archaea</taxon>
        <taxon>Methanobacteriati</taxon>
        <taxon>Methanobacteriota</taxon>
        <taxon>Stenosarchaea group</taxon>
        <taxon>Halobacteria</taxon>
        <taxon>Halobacteriales</taxon>
        <taxon>Halorubellaceae</taxon>
        <taxon>Halorubellus</taxon>
    </lineage>
</organism>
<proteinExistence type="predicted"/>
<accession>A0ABD5VIS0</accession>
<evidence type="ECO:0000313" key="3">
    <source>
        <dbReference type="Proteomes" id="UP001596395"/>
    </source>
</evidence>
<dbReference type="AlphaFoldDB" id="A0ABD5VIS0"/>
<sequence>MTDQGLTEADHDRIRHFLSKPRYDRSYRDLLPAHEREDDVAEPSESGEHDVAEPSESGEHDDEDD</sequence>
<keyword evidence="3" id="KW-1185">Reference proteome</keyword>
<reference evidence="2 3" key="1">
    <citation type="journal article" date="2019" name="Int. J. Syst. Evol. Microbiol.">
        <title>The Global Catalogue of Microorganisms (GCM) 10K type strain sequencing project: providing services to taxonomists for standard genome sequencing and annotation.</title>
        <authorList>
            <consortium name="The Broad Institute Genomics Platform"/>
            <consortium name="The Broad Institute Genome Sequencing Center for Infectious Disease"/>
            <person name="Wu L."/>
            <person name="Ma J."/>
        </authorList>
    </citation>
    <scope>NUCLEOTIDE SEQUENCE [LARGE SCALE GENOMIC DNA]</scope>
    <source>
        <strain evidence="2 3">GX26</strain>
    </source>
</reference>
<name>A0ABD5VIS0_9EURY</name>
<comment type="caution">
    <text evidence="2">The sequence shown here is derived from an EMBL/GenBank/DDBJ whole genome shotgun (WGS) entry which is preliminary data.</text>
</comment>
<protein>
    <submittedName>
        <fullName evidence="2">Uncharacterized protein</fullName>
    </submittedName>
</protein>
<feature type="compositionally biased region" description="Basic and acidic residues" evidence="1">
    <location>
        <begin position="8"/>
        <end position="37"/>
    </location>
</feature>
<dbReference type="RefSeq" id="WP_336349785.1">
    <property type="nucleotide sequence ID" value="NZ_JAZAQL010000002.1"/>
</dbReference>
<gene>
    <name evidence="2" type="ORF">ACFQGB_07975</name>
</gene>
<evidence type="ECO:0000313" key="2">
    <source>
        <dbReference type="EMBL" id="MFC6952801.1"/>
    </source>
</evidence>
<dbReference type="Proteomes" id="UP001596395">
    <property type="component" value="Unassembled WGS sequence"/>
</dbReference>